<dbReference type="InterPro" id="IPR051044">
    <property type="entry name" value="MAG_DAG_Lipase"/>
</dbReference>
<feature type="domain" description="Serine aminopeptidase S33" evidence="1">
    <location>
        <begin position="24"/>
        <end position="258"/>
    </location>
</feature>
<evidence type="ECO:0000259" key="1">
    <source>
        <dbReference type="Pfam" id="PF12146"/>
    </source>
</evidence>
<gene>
    <name evidence="2" type="ORF">GWK08_10815</name>
</gene>
<dbReference type="PANTHER" id="PTHR11614">
    <property type="entry name" value="PHOSPHOLIPASE-RELATED"/>
    <property type="match status" value="1"/>
</dbReference>
<dbReference type="InterPro" id="IPR029058">
    <property type="entry name" value="AB_hydrolase_fold"/>
</dbReference>
<dbReference type="Proteomes" id="UP000468581">
    <property type="component" value="Unassembled WGS sequence"/>
</dbReference>
<evidence type="ECO:0000313" key="2">
    <source>
        <dbReference type="EMBL" id="NER13934.1"/>
    </source>
</evidence>
<dbReference type="InterPro" id="IPR000073">
    <property type="entry name" value="AB_hydrolase_1"/>
</dbReference>
<dbReference type="InterPro" id="IPR022742">
    <property type="entry name" value="Hydrolase_4"/>
</dbReference>
<comment type="caution">
    <text evidence="2">The sequence shown here is derived from an EMBL/GenBank/DDBJ whole genome shotgun (WGS) entry which is preliminary data.</text>
</comment>
<dbReference type="PRINTS" id="PR00111">
    <property type="entry name" value="ABHYDROLASE"/>
</dbReference>
<name>A0A6P0UL36_9FLAO</name>
<proteinExistence type="predicted"/>
<dbReference type="Pfam" id="PF12146">
    <property type="entry name" value="Hydrolase_4"/>
    <property type="match status" value="1"/>
</dbReference>
<dbReference type="EMBL" id="JAABOO010000002">
    <property type="protein sequence ID" value="NER13934.1"/>
    <property type="molecule type" value="Genomic_DNA"/>
</dbReference>
<dbReference type="AlphaFoldDB" id="A0A6P0UL36"/>
<dbReference type="RefSeq" id="WP_163607170.1">
    <property type="nucleotide sequence ID" value="NZ_JAABOO010000002.1"/>
</dbReference>
<protein>
    <submittedName>
        <fullName evidence="2">Alpha/beta fold hydrolase</fullName>
    </submittedName>
</protein>
<dbReference type="SUPFAM" id="SSF53474">
    <property type="entry name" value="alpha/beta-Hydrolases"/>
    <property type="match status" value="1"/>
</dbReference>
<sequence length="275" mass="31111">MEHQEFNFRYKQYELFAQYWKTQNMRAAVVLVHGMGEHSTRYTDYVIPELLKNGIAVLTFDNFGHGKSSGKRGHCPGYEAIMELVDQMLAKAKALFENVPLFLYGHSMGGNVVINYTLRHKPQIVGTIATSPFLKLAFQPPGWKISIGKLLQRIAPSITLPTELEVEAISKDVSEVNKYKEDPLVHDRISPNFSFPVMEAGEWALSKAGELEAPMLLLHGTADRIIDHKATAEFNEKAGNASLKLYEGGYHELHNDEEKEKLLEDIVNWINVKLQ</sequence>
<dbReference type="GO" id="GO:0016787">
    <property type="term" value="F:hydrolase activity"/>
    <property type="evidence" value="ECO:0007669"/>
    <property type="project" value="UniProtKB-KW"/>
</dbReference>
<keyword evidence="2" id="KW-0378">Hydrolase</keyword>
<accession>A0A6P0UL36</accession>
<organism evidence="2 3">
    <name type="scientific">Leptobacterium flavescens</name>
    <dbReference type="NCBI Taxonomy" id="472055"/>
    <lineage>
        <taxon>Bacteria</taxon>
        <taxon>Pseudomonadati</taxon>
        <taxon>Bacteroidota</taxon>
        <taxon>Flavobacteriia</taxon>
        <taxon>Flavobacteriales</taxon>
        <taxon>Flavobacteriaceae</taxon>
        <taxon>Leptobacterium</taxon>
    </lineage>
</organism>
<keyword evidence="3" id="KW-1185">Reference proteome</keyword>
<evidence type="ECO:0000313" key="3">
    <source>
        <dbReference type="Proteomes" id="UP000468581"/>
    </source>
</evidence>
<dbReference type="Gene3D" id="3.40.50.1820">
    <property type="entry name" value="alpha/beta hydrolase"/>
    <property type="match status" value="1"/>
</dbReference>
<reference evidence="2 3" key="1">
    <citation type="submission" date="2020-01" db="EMBL/GenBank/DDBJ databases">
        <title>Leptobacterium flavescens.</title>
        <authorList>
            <person name="Wang G."/>
        </authorList>
    </citation>
    <scope>NUCLEOTIDE SEQUENCE [LARGE SCALE GENOMIC DNA]</scope>
    <source>
        <strain evidence="2 3">KCTC 22160</strain>
    </source>
</reference>